<feature type="domain" description="ZU5" evidence="4">
    <location>
        <begin position="195"/>
        <end position="333"/>
    </location>
</feature>
<dbReference type="Gene3D" id="1.10.533.10">
    <property type="entry name" value="Death Domain, Fas"/>
    <property type="match status" value="1"/>
</dbReference>
<dbReference type="Pfam" id="PF00531">
    <property type="entry name" value="Death"/>
    <property type="match status" value="1"/>
</dbReference>
<dbReference type="SMART" id="SM00218">
    <property type="entry name" value="ZU5"/>
    <property type="match status" value="1"/>
</dbReference>
<feature type="compositionally biased region" description="Basic and acidic residues" evidence="2">
    <location>
        <begin position="33"/>
        <end position="43"/>
    </location>
</feature>
<feature type="domain" description="Death" evidence="3">
    <location>
        <begin position="503"/>
        <end position="585"/>
    </location>
</feature>
<evidence type="ECO:0000313" key="6">
    <source>
        <dbReference type="RefSeq" id="XP_006820005.1"/>
    </source>
</evidence>
<proteinExistence type="inferred from homology"/>
<accession>A0ABM0MJ14</accession>
<dbReference type="InterPro" id="IPR011029">
    <property type="entry name" value="DEATH-like_dom_sf"/>
</dbReference>
<dbReference type="Pfam" id="PF00791">
    <property type="entry name" value="ZU5"/>
    <property type="match status" value="1"/>
</dbReference>
<feature type="compositionally biased region" description="Acidic residues" evidence="2">
    <location>
        <begin position="91"/>
        <end position="100"/>
    </location>
</feature>
<evidence type="ECO:0000313" key="5">
    <source>
        <dbReference type="Proteomes" id="UP000694865"/>
    </source>
</evidence>
<dbReference type="PROSITE" id="PS50017">
    <property type="entry name" value="DEATH_DOMAIN"/>
    <property type="match status" value="1"/>
</dbReference>
<dbReference type="PANTHER" id="PTHR12582">
    <property type="entry name" value="NETRIN RECEPTOR UNC5"/>
    <property type="match status" value="1"/>
</dbReference>
<dbReference type="PANTHER" id="PTHR12582:SF41">
    <property type="entry name" value="UNC5C-LIKE PROTEIN"/>
    <property type="match status" value="1"/>
</dbReference>
<name>A0ABM0MJ14_SACKO</name>
<reference evidence="6" key="1">
    <citation type="submission" date="2025-08" db="UniProtKB">
        <authorList>
            <consortium name="RefSeq"/>
        </authorList>
    </citation>
    <scope>IDENTIFICATION</scope>
    <source>
        <tissue evidence="6">Testes</tissue>
    </source>
</reference>
<organism evidence="5 6">
    <name type="scientific">Saccoglossus kowalevskii</name>
    <name type="common">Acorn worm</name>
    <dbReference type="NCBI Taxonomy" id="10224"/>
    <lineage>
        <taxon>Eukaryota</taxon>
        <taxon>Metazoa</taxon>
        <taxon>Hemichordata</taxon>
        <taxon>Enteropneusta</taxon>
        <taxon>Harrimaniidae</taxon>
        <taxon>Saccoglossus</taxon>
    </lineage>
</organism>
<dbReference type="InterPro" id="IPR000906">
    <property type="entry name" value="ZU5_dom"/>
</dbReference>
<dbReference type="InterPro" id="IPR037936">
    <property type="entry name" value="UNC5A-D"/>
</dbReference>
<keyword evidence="1" id="KW-0217">Developmental protein</keyword>
<dbReference type="GeneID" id="102801762"/>
<dbReference type="PROSITE" id="PS51145">
    <property type="entry name" value="ZU5"/>
    <property type="match status" value="1"/>
</dbReference>
<dbReference type="RefSeq" id="XP_006820005.1">
    <property type="nucleotide sequence ID" value="XM_006819942.1"/>
</dbReference>
<keyword evidence="1" id="KW-0675">Receptor</keyword>
<evidence type="ECO:0000259" key="4">
    <source>
        <dbReference type="PROSITE" id="PS51145"/>
    </source>
</evidence>
<evidence type="ECO:0000256" key="2">
    <source>
        <dbReference type="SAM" id="MobiDB-lite"/>
    </source>
</evidence>
<keyword evidence="5" id="KW-1185">Reference proteome</keyword>
<dbReference type="Gene3D" id="2.60.220.30">
    <property type="match status" value="1"/>
</dbReference>
<sequence length="675" mass="75902">MTGKDHIGSQDSGYHSPPMSLSDDMCEVNLDEETPRNSEKEEPSTDISDSVDIQDKCQRVRRRASKRKRNSDYKFIRDKKQGSSDIQSGDQDLESSESDSSDAKLELSASVKKKKRSSMVQCDSQTGNFSNKESLITGKICMPTSLNLAEVLMPNQHAAVNVNVSSGGINKKCPRLIDFTEVPDFPVVALSPFCTYAAGMFDHHGGHLELPSARVKLFIPAGAIKEGIEQPVYIYVTREKRYQPPLNHGEISLSPIIFCGPNGLKFEEDVFLKIPNSASNEGKKWKFQTVSTNTDINEDPVFQKSPEIFSVAEKEFVTIVVNHFTGFGIQGKPDDEVAMENASSDDTQTSEFVEFVPFVQHGGNHVKLRIYGMRSANQRHNEQEMRLGGKQADAERKLSVAKESKADIRITVKPKYWTPSDGNYIQNLPYNTLCETDGDSRSFLFKPQNTDNAVFECDVILQQTGNLDNPSVTFHIHEMYTGVEASQVPSTSDCILSATLMDKMAMLLDIKRDDGNDWRMLAEKLVGLDDTQIRRIDERDSYSPSKVVLNMWEQKTPNAKDIKCLRLFLKDISRDDIVEIIDENFHPDTVDKDKMEQDDVEFLDQNNENCSSFISPSGKKSWQCHSTPLSPRQQHHISMPLINSSITSSFERSSSFADSCYSTTSDREVLDYMSD</sequence>
<dbReference type="SMART" id="SM00005">
    <property type="entry name" value="DEATH"/>
    <property type="match status" value="1"/>
</dbReference>
<feature type="compositionally biased region" description="Basic residues" evidence="2">
    <location>
        <begin position="59"/>
        <end position="69"/>
    </location>
</feature>
<dbReference type="Proteomes" id="UP000694865">
    <property type="component" value="Unplaced"/>
</dbReference>
<comment type="similarity">
    <text evidence="1">Belongs to the unc-5 family.</text>
</comment>
<dbReference type="InterPro" id="IPR000488">
    <property type="entry name" value="Death_dom"/>
</dbReference>
<evidence type="ECO:0000256" key="1">
    <source>
        <dbReference type="RuleBase" id="RU367033"/>
    </source>
</evidence>
<keyword evidence="1" id="KW-0393">Immunoglobulin domain</keyword>
<gene>
    <name evidence="6" type="primary">LOC102801762</name>
</gene>
<feature type="compositionally biased region" description="Basic and acidic residues" evidence="2">
    <location>
        <begin position="70"/>
        <end position="82"/>
    </location>
</feature>
<dbReference type="SUPFAM" id="SSF47986">
    <property type="entry name" value="DEATH domain"/>
    <property type="match status" value="1"/>
</dbReference>
<evidence type="ECO:0000259" key="3">
    <source>
        <dbReference type="PROSITE" id="PS50017"/>
    </source>
</evidence>
<protein>
    <recommendedName>
        <fullName evidence="1">Netrin receptor UNC5</fullName>
    </recommendedName>
</protein>
<feature type="region of interest" description="Disordered" evidence="2">
    <location>
        <begin position="1"/>
        <end position="110"/>
    </location>
</feature>
<comment type="subcellular location">
    <subcellularLocation>
        <location evidence="1">Cell membrane</location>
        <topology evidence="1">Single-pass type I membrane protein</topology>
    </subcellularLocation>
</comment>
<comment type="function">
    <text evidence="1">Receptor for netrin required for axon guidance. Mediates axon repulsion of neuronal growth cones in the developing nervous system upon ligand binding.</text>
</comment>